<protein>
    <submittedName>
        <fullName evidence="1">Uncharacterized protein</fullName>
    </submittedName>
</protein>
<gene>
    <name evidence="1" type="ORF">PZA08_01740</name>
</gene>
<evidence type="ECO:0000313" key="1">
    <source>
        <dbReference type="EMBL" id="WOB78910.1"/>
    </source>
</evidence>
<keyword evidence="2" id="KW-1185">Reference proteome</keyword>
<organism evidence="1 2">
    <name type="scientific">Brevundimonas nasdae</name>
    <dbReference type="NCBI Taxonomy" id="172043"/>
    <lineage>
        <taxon>Bacteria</taxon>
        <taxon>Pseudomonadati</taxon>
        <taxon>Pseudomonadota</taxon>
        <taxon>Alphaproteobacteria</taxon>
        <taxon>Caulobacterales</taxon>
        <taxon>Caulobacteraceae</taxon>
        <taxon>Brevundimonas</taxon>
    </lineage>
</organism>
<name>A0ACD4VLJ7_9CAUL</name>
<dbReference type="EMBL" id="CP119180">
    <property type="protein sequence ID" value="WOB78910.1"/>
    <property type="molecule type" value="Genomic_DNA"/>
</dbReference>
<reference evidence="1" key="1">
    <citation type="submission" date="2023-03" db="EMBL/GenBank/DDBJ databases">
        <title>Genome sequence of Brevundimonas nasdae SJTX8.</title>
        <authorList>
            <person name="Liang R."/>
        </authorList>
    </citation>
    <scope>NUCLEOTIDE SEQUENCE</scope>
    <source>
        <strain evidence="1">X8</strain>
    </source>
</reference>
<sequence>MRRSTWLSLAACAFLAACQPANSNQKAASDDAAANADVIDAVPLQTDAAPARPSQAQTPPSEKAEPQPAPAQPANAASAPDPEQSSTAIPEAWDMKAGDVQNCRDAIGSAAAARLVERCIRVSPATRPPCNASNPCALIQGEIERSCKLWQGDGDPPAACKP</sequence>
<proteinExistence type="predicted"/>
<evidence type="ECO:0000313" key="2">
    <source>
        <dbReference type="Proteomes" id="UP001302493"/>
    </source>
</evidence>
<dbReference type="Proteomes" id="UP001302493">
    <property type="component" value="Chromosome"/>
</dbReference>
<accession>A0ACD4VLJ7</accession>